<dbReference type="Proteomes" id="UP000230605">
    <property type="component" value="Chromosome 9"/>
</dbReference>
<comment type="caution">
    <text evidence="2">The sequence shown here is derived from an EMBL/GenBank/DDBJ whole genome shotgun (WGS) entry which is preliminary data.</text>
</comment>
<evidence type="ECO:0000256" key="1">
    <source>
        <dbReference type="SAM" id="SignalP"/>
    </source>
</evidence>
<dbReference type="AlphaFoldDB" id="A0A2G5HDE7"/>
<keyword evidence="1" id="KW-0732">Signal</keyword>
<feature type="chain" id="PRO_5013566064" evidence="1">
    <location>
        <begin position="33"/>
        <end position="353"/>
    </location>
</feature>
<organism evidence="2 3">
    <name type="scientific">Cercospora beticola</name>
    <name type="common">Sugarbeet leaf spot fungus</name>
    <dbReference type="NCBI Taxonomy" id="122368"/>
    <lineage>
        <taxon>Eukaryota</taxon>
        <taxon>Fungi</taxon>
        <taxon>Dikarya</taxon>
        <taxon>Ascomycota</taxon>
        <taxon>Pezizomycotina</taxon>
        <taxon>Dothideomycetes</taxon>
        <taxon>Dothideomycetidae</taxon>
        <taxon>Mycosphaerellales</taxon>
        <taxon>Mycosphaerellaceae</taxon>
        <taxon>Cercospora</taxon>
    </lineage>
</organism>
<name>A0A2G5HDE7_CERBT</name>
<evidence type="ECO:0000313" key="2">
    <source>
        <dbReference type="EMBL" id="PIA90570.1"/>
    </source>
</evidence>
<dbReference type="EMBL" id="LKMD01000107">
    <property type="protein sequence ID" value="PIA90570.1"/>
    <property type="molecule type" value="Genomic_DNA"/>
</dbReference>
<accession>A0A2G5HDE7</accession>
<evidence type="ECO:0000313" key="3">
    <source>
        <dbReference type="Proteomes" id="UP000230605"/>
    </source>
</evidence>
<proteinExistence type="predicted"/>
<feature type="signal peptide" evidence="1">
    <location>
        <begin position="1"/>
        <end position="32"/>
    </location>
</feature>
<gene>
    <name evidence="2" type="ORF">CB0940_11523</name>
</gene>
<dbReference type="OrthoDB" id="3636601at2759"/>
<sequence>MAPKNFPKLRHAFGLLFSALVLLGAPTPQGNASHTTIEQGKSTSGEACLVNFMSAASPGYNATSKAIKRVSLTPLDPQTETANEKAAHALVQCMADAGRAMPQAHIRPHDARTANWHRTELDAKFMDTQLSRLAGLQMPEEGRAFGFHSKGPAGWFGEDWRKQGTPFNYQILANPSKDILVGLSGYGPRRWDGGQGPRVDPDVYTPGQDAETLHWSDVAYLTYAKYSKFEPTDRSGHPGFFYSPPQWIYFPQAQASDRTLQALQSSLNSQFELGLRPKPGLTLPIGTRAYDLLITSPMVGGAVVFLAQHRYRFGPCIPDILLYVQQSDDNTKTIIQKNREDDANYNSGGTRKW</sequence>
<reference evidence="2 3" key="1">
    <citation type="submission" date="2015-10" db="EMBL/GenBank/DDBJ databases">
        <title>The cercosporin biosynthetic gene cluster was horizontally transferred to several fungal lineages and shown to be expanded in Cercospora beticola based on microsynteny with recipient genomes.</title>
        <authorList>
            <person name="De Jonge R."/>
            <person name="Ebert M.K."/>
            <person name="Suttle J.C."/>
            <person name="Jurick Ii W.M."/>
            <person name="Secor G.A."/>
            <person name="Thomma B.P."/>
            <person name="Van De Peer Y."/>
            <person name="Bolton M.D."/>
        </authorList>
    </citation>
    <scope>NUCLEOTIDE SEQUENCE [LARGE SCALE GENOMIC DNA]</scope>
    <source>
        <strain evidence="2 3">09-40</strain>
    </source>
</reference>
<protein>
    <submittedName>
        <fullName evidence="2">Uncharacterized protein</fullName>
    </submittedName>
</protein>